<name>A0A835I462_9MAGN</name>
<proteinExistence type="predicted"/>
<accession>A0A835I462</accession>
<dbReference type="OrthoDB" id="1303752at2759"/>
<dbReference type="InterPro" id="IPR036013">
    <property type="entry name" value="Band_7/SPFH_dom_sf"/>
</dbReference>
<dbReference type="GO" id="GO:0007005">
    <property type="term" value="P:mitochondrion organization"/>
    <property type="evidence" value="ECO:0007669"/>
    <property type="project" value="TreeGrafter"/>
</dbReference>
<protein>
    <submittedName>
        <fullName evidence="1">Uncharacterized protein</fullName>
    </submittedName>
</protein>
<comment type="caution">
    <text evidence="1">The sequence shown here is derived from an EMBL/GenBank/DDBJ whole genome shotgun (WGS) entry which is preliminary data.</text>
</comment>
<reference evidence="1 2" key="1">
    <citation type="submission" date="2020-10" db="EMBL/GenBank/DDBJ databases">
        <title>The Coptis chinensis genome and diversification of protoberbering-type alkaloids.</title>
        <authorList>
            <person name="Wang B."/>
            <person name="Shu S."/>
            <person name="Song C."/>
            <person name="Liu Y."/>
        </authorList>
    </citation>
    <scope>NUCLEOTIDE SEQUENCE [LARGE SCALE GENOMIC DNA]</scope>
    <source>
        <strain evidence="1">HL-2020</strain>
        <tissue evidence="1">Leaf</tissue>
    </source>
</reference>
<evidence type="ECO:0000313" key="1">
    <source>
        <dbReference type="EMBL" id="KAF9610921.1"/>
    </source>
</evidence>
<dbReference type="Proteomes" id="UP000631114">
    <property type="component" value="Unassembled WGS sequence"/>
</dbReference>
<dbReference type="SUPFAM" id="SSF117892">
    <property type="entry name" value="Band 7/SPFH domain"/>
    <property type="match status" value="1"/>
</dbReference>
<evidence type="ECO:0000313" key="2">
    <source>
        <dbReference type="Proteomes" id="UP000631114"/>
    </source>
</evidence>
<dbReference type="PANTHER" id="PTHR43327">
    <property type="entry name" value="STOMATIN-LIKE PROTEIN 2, MITOCHONDRIAL"/>
    <property type="match status" value="1"/>
</dbReference>
<organism evidence="1 2">
    <name type="scientific">Coptis chinensis</name>
    <dbReference type="NCBI Taxonomy" id="261450"/>
    <lineage>
        <taxon>Eukaryota</taxon>
        <taxon>Viridiplantae</taxon>
        <taxon>Streptophyta</taxon>
        <taxon>Embryophyta</taxon>
        <taxon>Tracheophyta</taxon>
        <taxon>Spermatophyta</taxon>
        <taxon>Magnoliopsida</taxon>
        <taxon>Ranunculales</taxon>
        <taxon>Ranunculaceae</taxon>
        <taxon>Coptidoideae</taxon>
        <taxon>Coptis</taxon>
    </lineage>
</organism>
<sequence length="188" mass="20766">MVDLGTNHFPPNFKPNAIPGLMTELDRGPSTVPMPDCGSTSGLLIPAVDRITYVHSLKEEAIPIPNQFAISKDNVSILIDGVRYVKVVDPHTRHPMVLIVKNPIFVIIQLAQRSMATLGHRPRILSFYHISAIQPVPHKTFGSHKQEALEKSRMVESLTTKLEIVKVEIVQALNNEILAASSVQQAPE</sequence>
<dbReference type="GO" id="GO:0005739">
    <property type="term" value="C:mitochondrion"/>
    <property type="evidence" value="ECO:0007669"/>
    <property type="project" value="TreeGrafter"/>
</dbReference>
<dbReference type="Gene3D" id="3.30.479.30">
    <property type="entry name" value="Band 7 domain"/>
    <property type="match status" value="1"/>
</dbReference>
<dbReference type="EMBL" id="JADFTS010000004">
    <property type="protein sequence ID" value="KAF9610921.1"/>
    <property type="molecule type" value="Genomic_DNA"/>
</dbReference>
<gene>
    <name evidence="1" type="ORF">IFM89_025731</name>
</gene>
<dbReference type="InterPro" id="IPR050710">
    <property type="entry name" value="Band7/mec-2_domain"/>
</dbReference>
<keyword evidence="2" id="KW-1185">Reference proteome</keyword>
<dbReference type="AlphaFoldDB" id="A0A835I462"/>
<dbReference type="PANTHER" id="PTHR43327:SF10">
    <property type="entry name" value="STOMATIN-LIKE PROTEIN 2, MITOCHONDRIAL"/>
    <property type="match status" value="1"/>
</dbReference>